<dbReference type="FunFam" id="1.10.580.10:FF:000005">
    <property type="entry name" value="Citrate synthase"/>
    <property type="match status" value="1"/>
</dbReference>
<dbReference type="AlphaFoldDB" id="A0A8H6LEG6"/>
<evidence type="ECO:0000256" key="2">
    <source>
        <dbReference type="ARBA" id="ARBA00010566"/>
    </source>
</evidence>
<dbReference type="EMBL" id="JACDXP010000013">
    <property type="protein sequence ID" value="KAF6516168.1"/>
    <property type="molecule type" value="Genomic_DNA"/>
</dbReference>
<dbReference type="Gene3D" id="1.10.630.10">
    <property type="entry name" value="Cytochrome P450"/>
    <property type="match status" value="1"/>
</dbReference>
<dbReference type="InterPro" id="IPR001128">
    <property type="entry name" value="Cyt_P450"/>
</dbReference>
<dbReference type="Pfam" id="PF00067">
    <property type="entry name" value="p450"/>
    <property type="match status" value="1"/>
</dbReference>
<sequence length="895" mass="100265">MSTASLLLSPWAPLAVLLCGLLFYSIPYFCTYRHLRGIPGPLLARFSDLWLLYICRQSKRSYTVYDLHERLGPVVRIQPNHVSIVDERAINLVYGHGNGLEKSSWYDSSISLTRSIFTARKRAEHARKRRYIAHSFAPKSSRAAEGPIADKVELLVSKWDEIIDKGPQFDGLTQLECRRWFTYLSFDITGDLLFSEPFGMLENGSDLVKIDNKPGSYVSMMNSLAQRSAAVATLGVLPWLKPHAHHLPDPFFHRGMDGLQNLLGVTSAHVKERMAAAQDNHDDWLSLLLRARDEQGELLKFEEIASESLTLFMAAIETVSNTLSAMMYYLAASPSSLQKLQAEVDSIDIPGTVPPFTNVRALPYLDAVLNETMRLHSVLGIGLPREVLPGSKGVHLDSFYFPPGTNKGRRETLTVVDNRTNQTYEIPITHNSIPATEFKKIKAEPGNDRPEDETTQGLRVYDPAYMNTAVVQSKITYINGLDGVLRYRGYPIEQLVEKSNFLESAYLLIYGDLPTQAQYDEWQGEVMHHTYIHSDIENMFKSFRYDSHPMSMLSAAFATLGAFAPEANPSLAGQKLYTNAASGNMDSLKMLDKQILRILGKAPTLAAASYRMRQGRPFNRPAQGLSYTGNFLYLLDNLSEPEYQPHPVLAKALDKLFILHADHEVNCSTATVLQVGSSLVDPYSVVAAGCAALYGPSHGGASESAIRMLIEIGSPENVPAFMQAVERRERVLVGFGHRVYKNVDPRSTAIRKLAEEVFEVTGRNKLLDTALTLADYARKSEFMRSRNLYPNVDFYSGLIYQAMGFPLDFYPVLFAVPRCVGWLAHWRQMMLNKSGVKIWRPRQLYVGEGEREYVDTKDRKEKPDATVFDAPVKVEHGGEKQRALLAASAGLKSKL</sequence>
<evidence type="ECO:0000313" key="7">
    <source>
        <dbReference type="Proteomes" id="UP000593570"/>
    </source>
</evidence>
<gene>
    <name evidence="6" type="ORF">HZS61_004909</name>
</gene>
<dbReference type="GO" id="GO:0004497">
    <property type="term" value="F:monooxygenase activity"/>
    <property type="evidence" value="ECO:0007669"/>
    <property type="project" value="InterPro"/>
</dbReference>
<dbReference type="InterPro" id="IPR036396">
    <property type="entry name" value="Cyt_P450_sf"/>
</dbReference>
<dbReference type="Gene3D" id="1.10.230.10">
    <property type="entry name" value="Cytochrome P450-Terp, domain 2"/>
    <property type="match status" value="1"/>
</dbReference>
<dbReference type="InterPro" id="IPR016143">
    <property type="entry name" value="Citrate_synth-like_sm_a-sub"/>
</dbReference>
<keyword evidence="4 5" id="KW-0808">Transferase</keyword>
<dbReference type="GO" id="GO:0016705">
    <property type="term" value="F:oxidoreductase activity, acting on paired donors, with incorporation or reduction of molecular oxygen"/>
    <property type="evidence" value="ECO:0007669"/>
    <property type="project" value="InterPro"/>
</dbReference>
<accession>A0A8H6LEG6</accession>
<evidence type="ECO:0000313" key="6">
    <source>
        <dbReference type="EMBL" id="KAF6516168.1"/>
    </source>
</evidence>
<organism evidence="6 7">
    <name type="scientific">Fusarium oxysporum f. sp. conglutinans</name>
    <dbReference type="NCBI Taxonomy" id="100902"/>
    <lineage>
        <taxon>Eukaryota</taxon>
        <taxon>Fungi</taxon>
        <taxon>Dikarya</taxon>
        <taxon>Ascomycota</taxon>
        <taxon>Pezizomycotina</taxon>
        <taxon>Sordariomycetes</taxon>
        <taxon>Hypocreomycetidae</taxon>
        <taxon>Hypocreales</taxon>
        <taxon>Nectriaceae</taxon>
        <taxon>Fusarium</taxon>
        <taxon>Fusarium oxysporum species complex</taxon>
    </lineage>
</organism>
<dbReference type="GO" id="GO:0006099">
    <property type="term" value="P:tricarboxylic acid cycle"/>
    <property type="evidence" value="ECO:0007669"/>
    <property type="project" value="UniProtKB-KW"/>
</dbReference>
<dbReference type="FunFam" id="1.10.230.10:FF:000002">
    <property type="entry name" value="Citrate synthase"/>
    <property type="match status" value="1"/>
</dbReference>
<dbReference type="PRINTS" id="PR00143">
    <property type="entry name" value="CITRTSNTHASE"/>
</dbReference>
<dbReference type="GO" id="GO:0032787">
    <property type="term" value="P:monocarboxylic acid metabolic process"/>
    <property type="evidence" value="ECO:0007669"/>
    <property type="project" value="UniProtKB-ARBA"/>
</dbReference>
<dbReference type="PANTHER" id="PTHR42871:SF1">
    <property type="entry name" value="CITRATE SYNTHASE"/>
    <property type="match status" value="1"/>
</dbReference>
<keyword evidence="3" id="KW-0816">Tricarboxylic acid cycle</keyword>
<dbReference type="Gene3D" id="1.10.580.10">
    <property type="entry name" value="Citrate Synthase, domain 1"/>
    <property type="match status" value="1"/>
</dbReference>
<evidence type="ECO:0000256" key="3">
    <source>
        <dbReference type="ARBA" id="ARBA00022532"/>
    </source>
</evidence>
<reference evidence="6 7" key="1">
    <citation type="journal article" date="2020" name="bioRxiv">
        <title>A chromosome-scale genome assembly for the Fusarium oxysporum strain Fo5176 to establish a model Arabidopsis-fungal pathosystem.</title>
        <authorList>
            <person name="Fokkens L."/>
            <person name="Guo L."/>
            <person name="Dora S."/>
            <person name="Wang B."/>
            <person name="Ye K."/>
            <person name="Sanchez-Rodriguez C."/>
            <person name="Croll D."/>
        </authorList>
    </citation>
    <scope>NUCLEOTIDE SEQUENCE [LARGE SCALE GENOMIC DNA]</scope>
    <source>
        <strain evidence="6 7">Fo5176</strain>
    </source>
</reference>
<comment type="pathway">
    <text evidence="1">Carbohydrate metabolism.</text>
</comment>
<dbReference type="PROSITE" id="PS00480">
    <property type="entry name" value="CITRATE_SYNTHASE"/>
    <property type="match status" value="1"/>
</dbReference>
<name>A0A8H6LEG6_FUSOX</name>
<comment type="caution">
    <text evidence="6">The sequence shown here is derived from an EMBL/GenBank/DDBJ whole genome shotgun (WGS) entry which is preliminary data.</text>
</comment>
<dbReference type="SUPFAM" id="SSF48256">
    <property type="entry name" value="Citrate synthase"/>
    <property type="match status" value="1"/>
</dbReference>
<comment type="similarity">
    <text evidence="2 5">Belongs to the citrate synthase family.</text>
</comment>
<dbReference type="InterPro" id="IPR002020">
    <property type="entry name" value="Citrate_synthase"/>
</dbReference>
<dbReference type="SUPFAM" id="SSF48264">
    <property type="entry name" value="Cytochrome P450"/>
    <property type="match status" value="1"/>
</dbReference>
<dbReference type="Proteomes" id="UP000593570">
    <property type="component" value="Unassembled WGS sequence"/>
</dbReference>
<dbReference type="Pfam" id="PF00285">
    <property type="entry name" value="Citrate_synt"/>
    <property type="match status" value="1"/>
</dbReference>
<proteinExistence type="inferred from homology"/>
<evidence type="ECO:0000256" key="1">
    <source>
        <dbReference type="ARBA" id="ARBA00005007"/>
    </source>
</evidence>
<dbReference type="InterPro" id="IPR019810">
    <property type="entry name" value="Citrate_synthase_AS"/>
</dbReference>
<dbReference type="InterPro" id="IPR016142">
    <property type="entry name" value="Citrate_synth-like_lrg_a-sub"/>
</dbReference>
<evidence type="ECO:0000256" key="4">
    <source>
        <dbReference type="ARBA" id="ARBA00022679"/>
    </source>
</evidence>
<dbReference type="PANTHER" id="PTHR42871">
    <property type="entry name" value="CITRATE SYNTHASE"/>
    <property type="match status" value="1"/>
</dbReference>
<protein>
    <recommendedName>
        <fullName evidence="5">Citrate synthase</fullName>
    </recommendedName>
</protein>
<dbReference type="InterPro" id="IPR036969">
    <property type="entry name" value="Citrate_synthase_sf"/>
</dbReference>
<evidence type="ECO:0000256" key="5">
    <source>
        <dbReference type="RuleBase" id="RU000441"/>
    </source>
</evidence>
<dbReference type="GO" id="GO:0046912">
    <property type="term" value="F:acyltransferase activity, acyl groups converted into alkyl on transfer"/>
    <property type="evidence" value="ECO:0007669"/>
    <property type="project" value="InterPro"/>
</dbReference>
<dbReference type="GO" id="GO:0020037">
    <property type="term" value="F:heme binding"/>
    <property type="evidence" value="ECO:0007669"/>
    <property type="project" value="InterPro"/>
</dbReference>
<dbReference type="GO" id="GO:0005506">
    <property type="term" value="F:iron ion binding"/>
    <property type="evidence" value="ECO:0007669"/>
    <property type="project" value="InterPro"/>
</dbReference>